<protein>
    <submittedName>
        <fullName evidence="7">FAD/FMN-containing dehydrogenase</fullName>
    </submittedName>
</protein>
<dbReference type="Gene3D" id="3.40.462.20">
    <property type="match status" value="1"/>
</dbReference>
<evidence type="ECO:0000256" key="5">
    <source>
        <dbReference type="ARBA" id="ARBA00023002"/>
    </source>
</evidence>
<keyword evidence="5" id="KW-0560">Oxidoreductase</keyword>
<sequence length="463" mass="48426">MTTTITTRESALVSTLRATLRGDVIDRADPRYDEARHVWNGLIDRHPSVIARCADTADVVAAIAAARIHRPPVSIRGGGHQVAGSAVCDDGLVIDLSGMTEVTVDPDTRTARVGPGARWADVNTATQRHGLVTPGGEVSVTGVAGLTLGGGMGVLQRALGLSCDALRSIEIVTADGVVRTASRTEHPHLFWAARGGGRGLGVVTAFEFDLSPLGPEVAMAQVIYPVEEAATVMSAWRDLAPRMPEAVSPEIALWSIPPDPAIPSEMHGAEMVMVVGLYAGPADEGLEVLAPLARLGTPMLDATAVVDYATSQTGPDPLFPAGARYFFKSHFVERFDDDAVAAVLAAGASRPTPQSLVIVRTMGGAISRVGAHESAFAHRGALFNISIDAGWTDPAMDDAAIGWARQGWESLRPHATGGVYVNFAGLDDDADRTSSFGAHAARLDAIVRSYDPDGVLSGAAARP</sequence>
<keyword evidence="4" id="KW-0274">FAD</keyword>
<dbReference type="AlphaFoldDB" id="A0A2U1FG74"/>
<dbReference type="InterPro" id="IPR036318">
    <property type="entry name" value="FAD-bd_PCMH-like_sf"/>
</dbReference>
<dbReference type="PROSITE" id="PS51387">
    <property type="entry name" value="FAD_PCMH"/>
    <property type="match status" value="1"/>
</dbReference>
<comment type="caution">
    <text evidence="7">The sequence shown here is derived from an EMBL/GenBank/DDBJ whole genome shotgun (WGS) entry which is preliminary data.</text>
</comment>
<gene>
    <name evidence="7" type="ORF">C8D89_104364</name>
</gene>
<name>A0A2U1FG74_9PSEU</name>
<feature type="domain" description="FAD-binding PCMH-type" evidence="6">
    <location>
        <begin position="43"/>
        <end position="213"/>
    </location>
</feature>
<dbReference type="InterPro" id="IPR050416">
    <property type="entry name" value="FAD-linked_Oxidoreductase"/>
</dbReference>
<dbReference type="OrthoDB" id="9775082at2"/>
<keyword evidence="3" id="KW-0285">Flavoprotein</keyword>
<evidence type="ECO:0000313" key="8">
    <source>
        <dbReference type="Proteomes" id="UP000245639"/>
    </source>
</evidence>
<dbReference type="InterPro" id="IPR016167">
    <property type="entry name" value="FAD-bd_PCMH_sub1"/>
</dbReference>
<dbReference type="PANTHER" id="PTHR42973">
    <property type="entry name" value="BINDING OXIDOREDUCTASE, PUTATIVE (AFU_ORTHOLOGUE AFUA_1G17690)-RELATED"/>
    <property type="match status" value="1"/>
</dbReference>
<evidence type="ECO:0000313" key="7">
    <source>
        <dbReference type="EMBL" id="PVZ11149.1"/>
    </source>
</evidence>
<evidence type="ECO:0000259" key="6">
    <source>
        <dbReference type="PROSITE" id="PS51387"/>
    </source>
</evidence>
<reference evidence="7 8" key="1">
    <citation type="submission" date="2018-04" db="EMBL/GenBank/DDBJ databases">
        <title>Genomic Encyclopedia of Type Strains, Phase IV (KMG-IV): sequencing the most valuable type-strain genomes for metagenomic binning, comparative biology and taxonomic classification.</title>
        <authorList>
            <person name="Goeker M."/>
        </authorList>
    </citation>
    <scope>NUCLEOTIDE SEQUENCE [LARGE SCALE GENOMIC DNA]</scope>
    <source>
        <strain evidence="7 8">DSM 45771</strain>
    </source>
</reference>
<evidence type="ECO:0000256" key="2">
    <source>
        <dbReference type="ARBA" id="ARBA00005466"/>
    </source>
</evidence>
<evidence type="ECO:0000256" key="4">
    <source>
        <dbReference type="ARBA" id="ARBA00022827"/>
    </source>
</evidence>
<accession>A0A2U1FG74</accession>
<dbReference type="Proteomes" id="UP000245639">
    <property type="component" value="Unassembled WGS sequence"/>
</dbReference>
<dbReference type="InterPro" id="IPR016169">
    <property type="entry name" value="FAD-bd_PCMH_sub2"/>
</dbReference>
<dbReference type="GO" id="GO:0016491">
    <property type="term" value="F:oxidoreductase activity"/>
    <property type="evidence" value="ECO:0007669"/>
    <property type="project" value="UniProtKB-KW"/>
</dbReference>
<dbReference type="InterPro" id="IPR006093">
    <property type="entry name" value="Oxy_OxRdtase_FAD_BS"/>
</dbReference>
<organism evidence="7 8">
    <name type="scientific">Actinomycetospora cinnamomea</name>
    <dbReference type="NCBI Taxonomy" id="663609"/>
    <lineage>
        <taxon>Bacteria</taxon>
        <taxon>Bacillati</taxon>
        <taxon>Actinomycetota</taxon>
        <taxon>Actinomycetes</taxon>
        <taxon>Pseudonocardiales</taxon>
        <taxon>Pseudonocardiaceae</taxon>
        <taxon>Actinomycetospora</taxon>
    </lineage>
</organism>
<proteinExistence type="inferred from homology"/>
<dbReference type="PROSITE" id="PS00862">
    <property type="entry name" value="OX2_COVAL_FAD"/>
    <property type="match status" value="1"/>
</dbReference>
<dbReference type="Gene3D" id="3.30.465.10">
    <property type="match status" value="1"/>
</dbReference>
<dbReference type="InterPro" id="IPR006094">
    <property type="entry name" value="Oxid_FAD_bind_N"/>
</dbReference>
<dbReference type="InterPro" id="IPR016166">
    <property type="entry name" value="FAD-bd_PCMH"/>
</dbReference>
<dbReference type="Pfam" id="PF01565">
    <property type="entry name" value="FAD_binding_4"/>
    <property type="match status" value="1"/>
</dbReference>
<dbReference type="RefSeq" id="WP_116708134.1">
    <property type="nucleotide sequence ID" value="NZ_QEKW01000004.1"/>
</dbReference>
<evidence type="ECO:0000256" key="3">
    <source>
        <dbReference type="ARBA" id="ARBA00022630"/>
    </source>
</evidence>
<evidence type="ECO:0000256" key="1">
    <source>
        <dbReference type="ARBA" id="ARBA00001974"/>
    </source>
</evidence>
<dbReference type="Gene3D" id="3.30.43.10">
    <property type="entry name" value="Uridine Diphospho-n-acetylenolpyruvylglucosamine Reductase, domain 2"/>
    <property type="match status" value="1"/>
</dbReference>
<dbReference type="PANTHER" id="PTHR42973:SF39">
    <property type="entry name" value="FAD-BINDING PCMH-TYPE DOMAIN-CONTAINING PROTEIN"/>
    <property type="match status" value="1"/>
</dbReference>
<comment type="cofactor">
    <cofactor evidence="1">
        <name>FAD</name>
        <dbReference type="ChEBI" id="CHEBI:57692"/>
    </cofactor>
</comment>
<comment type="similarity">
    <text evidence="2">Belongs to the oxygen-dependent FAD-linked oxidoreductase family.</text>
</comment>
<keyword evidence="8" id="KW-1185">Reference proteome</keyword>
<dbReference type="GO" id="GO:0071949">
    <property type="term" value="F:FAD binding"/>
    <property type="evidence" value="ECO:0007669"/>
    <property type="project" value="InterPro"/>
</dbReference>
<dbReference type="SUPFAM" id="SSF56176">
    <property type="entry name" value="FAD-binding/transporter-associated domain-like"/>
    <property type="match status" value="1"/>
</dbReference>
<dbReference type="EMBL" id="QEKW01000004">
    <property type="protein sequence ID" value="PVZ11149.1"/>
    <property type="molecule type" value="Genomic_DNA"/>
</dbReference>